<dbReference type="GeneID" id="108009183"/>
<name>A0AB40D4A3_DROSZ</name>
<keyword evidence="1" id="KW-1185">Reference proteome</keyword>
<evidence type="ECO:0000313" key="2">
    <source>
        <dbReference type="RefSeq" id="XP_065719109.2"/>
    </source>
</evidence>
<sequence>MGSTQGHHAEMCFPQMNRQDLFDLAVTSGVKVLIRQVELFNEDLPISSSMMVQITSMFSRFILSGKSIKFILRLLYVACKLNKPTPSESKKEQARKVETAYLCLLELGAEKCYAYKDRDEGDFSVEIP</sequence>
<dbReference type="AlphaFoldDB" id="A0AB40D4A3"/>
<organism evidence="1 2">
    <name type="scientific">Drosophila suzukii</name>
    <name type="common">Spotted-wing drosophila fruit fly</name>
    <dbReference type="NCBI Taxonomy" id="28584"/>
    <lineage>
        <taxon>Eukaryota</taxon>
        <taxon>Metazoa</taxon>
        <taxon>Ecdysozoa</taxon>
        <taxon>Arthropoda</taxon>
        <taxon>Hexapoda</taxon>
        <taxon>Insecta</taxon>
        <taxon>Pterygota</taxon>
        <taxon>Neoptera</taxon>
        <taxon>Endopterygota</taxon>
        <taxon>Diptera</taxon>
        <taxon>Brachycera</taxon>
        <taxon>Muscomorpha</taxon>
        <taxon>Ephydroidea</taxon>
        <taxon>Drosophilidae</taxon>
        <taxon>Drosophila</taxon>
        <taxon>Sophophora</taxon>
    </lineage>
</organism>
<gene>
    <name evidence="2" type="primary">LOC108009183</name>
</gene>
<reference evidence="2" key="1">
    <citation type="submission" date="2025-08" db="UniProtKB">
        <authorList>
            <consortium name="RefSeq"/>
        </authorList>
    </citation>
    <scope>IDENTIFICATION</scope>
</reference>
<accession>A0AB40D4A3</accession>
<dbReference type="Proteomes" id="UP001652628">
    <property type="component" value="Chromosome 2R"/>
</dbReference>
<protein>
    <submittedName>
        <fullName evidence="2">Uncharacterized protein</fullName>
    </submittedName>
</protein>
<proteinExistence type="predicted"/>
<evidence type="ECO:0000313" key="1">
    <source>
        <dbReference type="Proteomes" id="UP001652628"/>
    </source>
</evidence>
<dbReference type="RefSeq" id="XP_065719109.2">
    <property type="nucleotide sequence ID" value="XM_065863037.2"/>
</dbReference>